<feature type="compositionally biased region" description="Polar residues" evidence="1">
    <location>
        <begin position="1071"/>
        <end position="1087"/>
    </location>
</feature>
<accession>A0ABM9N8V2</accession>
<evidence type="ECO:0000313" key="3">
    <source>
        <dbReference type="Proteomes" id="UP001314181"/>
    </source>
</evidence>
<dbReference type="EMBL" id="CAWVOK010000026">
    <property type="protein sequence ID" value="CAK8163340.1"/>
    <property type="molecule type" value="Genomic_DNA"/>
</dbReference>
<keyword evidence="3" id="KW-1185">Reference proteome</keyword>
<protein>
    <submittedName>
        <fullName evidence="2">Uncharacterized protein</fullName>
    </submittedName>
</protein>
<dbReference type="Proteomes" id="UP001314181">
    <property type="component" value="Unassembled WGS sequence"/>
</dbReference>
<sequence>MPKKTTQQLMYSRFASGDMQSKTTRRVSALEFTDEHVSKSKDLLTKKLESSTSTEFLHTLKKAEWHFSSIMSTLQDAAAKCAIDIDNLVSSEKKNVAEQAQIIESFAATGGNLDNPSHKILKDKYNMDDASILKLKKVTKHENYCVQPAASSQSVNLVLRDQAENDKFIKDYQKCLKEADANLRDHMFVPLGVIIRRGRDALIKKGLDKSNLITELAKLVAESKPINANPELTVGGLGVQIIDKKTKKVCTDYRQGGPLLLTAKKITENEAKKMLGKVDVDASVDLEIELYVDAFREFLKEIGASELDAYNLDDLDKSLNGTDYETSGKESTLSTLRDDHISCMPRMVRIKDIKNEELLQVAREYAKKQEDVEYEYYTTNDTPITSIDHLAIKEQFAGSLLAEHVSAINSAKLNNSNNFNQPCLHVASEVKNELGYKTICKISHSDQQLSKENLTFQPVIINTVRTLPVDHVKNGIDEDNLVETTYSITNKPANGISNFLDSIDMISRLRSMGMIKTSDNFLLDPSIDALEKYSVNSSDTKNIVRISIQHGDKKTNLNVVKEVSDSLKSIFGEDFHIALVDKDKWTFDLKNSPKEENKEKVYKNIIGHTKESDPFAILMKCADFATTATFLGTVEDEILKAIKLDETFEKAQLKEYTLEIVKQIRAQSATYNPKNGKLCFKLTLPSMPSENAEKIADYLTENISQISTECVETDSGRHVIKFTAKNNLPVPNFTEHENLYKFLTDDEESKFLVDLSKNYQPIIYTEVRLRAQSEAEKTAKERAEKPVAKERAEKAVAKERAEKAVAKERAEKPVVAKKENSKKIENEQKLDELSKPMLKLIQEIQKTDKKAEDKTEDKKTEDKKTEEAKELARIMFVLGSHQHVKLSAKDTTEKKEEKDEGISKEMHSIMVDITHLAAEIKSGRLSILHRVEKALKSLLLTFEKFFRIIVDWLNTPNGAKILERIVSDSGCTLEEVRTNIKEYIEEQRKNKDTSIGSMSETEYKALLGVSEQFFAYEKETIFQIIQQVSDVSQDKTKSLSKAMADNFVLKLNDKVMTFEELLDMAVNTPVQTNPVQETNPVQTNPAKETNPAKAGTPSTKLTEIAKAPAVNTTAATPLVKAVA</sequence>
<gene>
    <name evidence="2" type="ORF">CAXC1_330100</name>
</gene>
<evidence type="ECO:0000256" key="1">
    <source>
        <dbReference type="SAM" id="MobiDB-lite"/>
    </source>
</evidence>
<reference evidence="2 3" key="1">
    <citation type="submission" date="2024-01" db="EMBL/GenBank/DDBJ databases">
        <authorList>
            <person name="Kunselman E."/>
        </authorList>
    </citation>
    <scope>NUCLEOTIDE SEQUENCE [LARGE SCALE GENOMIC DNA]</scope>
    <source>
        <strain evidence="2">2 abalone samples</strain>
    </source>
</reference>
<name>A0ABM9N8V2_9RICK</name>
<comment type="caution">
    <text evidence="2">The sequence shown here is derived from an EMBL/GenBank/DDBJ whole genome shotgun (WGS) entry which is preliminary data.</text>
</comment>
<feature type="region of interest" description="Disordered" evidence="1">
    <location>
        <begin position="845"/>
        <end position="866"/>
    </location>
</feature>
<organism evidence="2 3">
    <name type="scientific">Candidatus Xenohaliotis californiensis</name>
    <dbReference type="NCBI Taxonomy" id="84677"/>
    <lineage>
        <taxon>Bacteria</taxon>
        <taxon>Pseudomonadati</taxon>
        <taxon>Pseudomonadota</taxon>
        <taxon>Alphaproteobacteria</taxon>
        <taxon>Rickettsiales</taxon>
        <taxon>Anaplasmataceae</taxon>
        <taxon>Candidatus Xenohaliotis</taxon>
    </lineage>
</organism>
<dbReference type="RefSeq" id="WP_338364461.1">
    <property type="nucleotide sequence ID" value="NZ_CAWVOK010000026.1"/>
</dbReference>
<proteinExistence type="predicted"/>
<feature type="region of interest" description="Disordered" evidence="1">
    <location>
        <begin position="1071"/>
        <end position="1097"/>
    </location>
</feature>
<evidence type="ECO:0000313" key="2">
    <source>
        <dbReference type="EMBL" id="CAK8163340.1"/>
    </source>
</evidence>